<evidence type="ECO:0000256" key="3">
    <source>
        <dbReference type="ARBA" id="ARBA00022833"/>
    </source>
</evidence>
<evidence type="ECO:0000313" key="8">
    <source>
        <dbReference type="EMBL" id="CAI6348542.1"/>
    </source>
</evidence>
<accession>A0AAV0W029</accession>
<gene>
    <name evidence="8" type="ORF">MEUPH1_LOCUS5206</name>
</gene>
<dbReference type="Gene3D" id="6.20.210.20">
    <property type="entry name" value="THAP domain"/>
    <property type="match status" value="1"/>
</dbReference>
<dbReference type="SUPFAM" id="SSF57716">
    <property type="entry name" value="Glucocorticoid receptor-like (DNA-binding domain)"/>
    <property type="match status" value="1"/>
</dbReference>
<feature type="domain" description="THAP-type" evidence="7">
    <location>
        <begin position="1"/>
        <end position="82"/>
    </location>
</feature>
<sequence length="122" mass="14248">MHKCVVCGNTHKNTRVNRPRVIYHGFPKNECNECMRRKWLKVFGIDCCYDWHQRVCSDHFLEKNFKPRKKRILFSNTIPQPYGYSSKYATLNNDVETGNISPMQSSTLTTGNMSNKNMPVSK</sequence>
<evidence type="ECO:0000259" key="7">
    <source>
        <dbReference type="PROSITE" id="PS50950"/>
    </source>
</evidence>
<dbReference type="PROSITE" id="PS50950">
    <property type="entry name" value="ZF_THAP"/>
    <property type="match status" value="1"/>
</dbReference>
<evidence type="ECO:0000256" key="5">
    <source>
        <dbReference type="PROSITE-ProRule" id="PRU00309"/>
    </source>
</evidence>
<dbReference type="AlphaFoldDB" id="A0AAV0W029"/>
<dbReference type="SMART" id="SM00980">
    <property type="entry name" value="THAP"/>
    <property type="match status" value="1"/>
</dbReference>
<comment type="caution">
    <text evidence="8">The sequence shown here is derived from an EMBL/GenBank/DDBJ whole genome shotgun (WGS) entry which is preliminary data.</text>
</comment>
<keyword evidence="2 5" id="KW-0863">Zinc-finger</keyword>
<dbReference type="InterPro" id="IPR006612">
    <property type="entry name" value="THAP_Znf"/>
</dbReference>
<dbReference type="GO" id="GO:0008270">
    <property type="term" value="F:zinc ion binding"/>
    <property type="evidence" value="ECO:0007669"/>
    <property type="project" value="UniProtKB-KW"/>
</dbReference>
<organism evidence="8 9">
    <name type="scientific">Macrosiphum euphorbiae</name>
    <name type="common">potato aphid</name>
    <dbReference type="NCBI Taxonomy" id="13131"/>
    <lineage>
        <taxon>Eukaryota</taxon>
        <taxon>Metazoa</taxon>
        <taxon>Ecdysozoa</taxon>
        <taxon>Arthropoda</taxon>
        <taxon>Hexapoda</taxon>
        <taxon>Insecta</taxon>
        <taxon>Pterygota</taxon>
        <taxon>Neoptera</taxon>
        <taxon>Paraneoptera</taxon>
        <taxon>Hemiptera</taxon>
        <taxon>Sternorrhyncha</taxon>
        <taxon>Aphidomorpha</taxon>
        <taxon>Aphidoidea</taxon>
        <taxon>Aphididae</taxon>
        <taxon>Macrosiphini</taxon>
        <taxon>Macrosiphum</taxon>
    </lineage>
</organism>
<protein>
    <recommendedName>
        <fullName evidence="7">THAP-type domain-containing protein</fullName>
    </recommendedName>
</protein>
<evidence type="ECO:0000313" key="9">
    <source>
        <dbReference type="Proteomes" id="UP001160148"/>
    </source>
</evidence>
<keyword evidence="9" id="KW-1185">Reference proteome</keyword>
<keyword evidence="4 5" id="KW-0238">DNA-binding</keyword>
<evidence type="ECO:0000256" key="2">
    <source>
        <dbReference type="ARBA" id="ARBA00022771"/>
    </source>
</evidence>
<dbReference type="Pfam" id="PF05485">
    <property type="entry name" value="THAP"/>
    <property type="match status" value="1"/>
</dbReference>
<proteinExistence type="predicted"/>
<dbReference type="Proteomes" id="UP001160148">
    <property type="component" value="Unassembled WGS sequence"/>
</dbReference>
<dbReference type="EMBL" id="CARXXK010000001">
    <property type="protein sequence ID" value="CAI6348542.1"/>
    <property type="molecule type" value="Genomic_DNA"/>
</dbReference>
<dbReference type="GO" id="GO:0003677">
    <property type="term" value="F:DNA binding"/>
    <property type="evidence" value="ECO:0007669"/>
    <property type="project" value="UniProtKB-UniRule"/>
</dbReference>
<keyword evidence="1" id="KW-0479">Metal-binding</keyword>
<dbReference type="InterPro" id="IPR038441">
    <property type="entry name" value="THAP_Znf_sf"/>
</dbReference>
<keyword evidence="3" id="KW-0862">Zinc</keyword>
<evidence type="ECO:0000256" key="1">
    <source>
        <dbReference type="ARBA" id="ARBA00022723"/>
    </source>
</evidence>
<feature type="region of interest" description="Disordered" evidence="6">
    <location>
        <begin position="99"/>
        <end position="122"/>
    </location>
</feature>
<name>A0AAV0W029_9HEMI</name>
<reference evidence="8 9" key="1">
    <citation type="submission" date="2023-01" db="EMBL/GenBank/DDBJ databases">
        <authorList>
            <person name="Whitehead M."/>
        </authorList>
    </citation>
    <scope>NUCLEOTIDE SEQUENCE [LARGE SCALE GENOMIC DNA]</scope>
</reference>
<evidence type="ECO:0000256" key="6">
    <source>
        <dbReference type="SAM" id="MobiDB-lite"/>
    </source>
</evidence>
<evidence type="ECO:0000256" key="4">
    <source>
        <dbReference type="ARBA" id="ARBA00023125"/>
    </source>
</evidence>